<evidence type="ECO:0000313" key="1">
    <source>
        <dbReference type="EMBL" id="GAH67542.1"/>
    </source>
</evidence>
<feature type="non-terminal residue" evidence="1">
    <location>
        <position position="1"/>
    </location>
</feature>
<proteinExistence type="predicted"/>
<name>X1HDS1_9ZZZZ</name>
<dbReference type="EMBL" id="BARU01026847">
    <property type="protein sequence ID" value="GAH67542.1"/>
    <property type="molecule type" value="Genomic_DNA"/>
</dbReference>
<protein>
    <submittedName>
        <fullName evidence="1">Uncharacterized protein</fullName>
    </submittedName>
</protein>
<accession>X1HDS1</accession>
<comment type="caution">
    <text evidence="1">The sequence shown here is derived from an EMBL/GenBank/DDBJ whole genome shotgun (WGS) entry which is preliminary data.</text>
</comment>
<dbReference type="AlphaFoldDB" id="X1HDS1"/>
<gene>
    <name evidence="1" type="ORF">S03H2_43086</name>
</gene>
<organism evidence="1">
    <name type="scientific">marine sediment metagenome</name>
    <dbReference type="NCBI Taxonomy" id="412755"/>
    <lineage>
        <taxon>unclassified sequences</taxon>
        <taxon>metagenomes</taxon>
        <taxon>ecological metagenomes</taxon>
    </lineage>
</organism>
<sequence length="48" mass="5802">CQRTHNFRIDNHPTVEMMCEQIRNDPEREVRIIAHQKRVQRDLAEMGV</sequence>
<reference evidence="1" key="1">
    <citation type="journal article" date="2014" name="Front. Microbiol.">
        <title>High frequency of phylogenetically diverse reductive dehalogenase-homologous genes in deep subseafloor sedimentary metagenomes.</title>
        <authorList>
            <person name="Kawai M."/>
            <person name="Futagami T."/>
            <person name="Toyoda A."/>
            <person name="Takaki Y."/>
            <person name="Nishi S."/>
            <person name="Hori S."/>
            <person name="Arai W."/>
            <person name="Tsubouchi T."/>
            <person name="Morono Y."/>
            <person name="Uchiyama I."/>
            <person name="Ito T."/>
            <person name="Fujiyama A."/>
            <person name="Inagaki F."/>
            <person name="Takami H."/>
        </authorList>
    </citation>
    <scope>NUCLEOTIDE SEQUENCE</scope>
    <source>
        <strain evidence="1">Expedition CK06-06</strain>
    </source>
</reference>